<dbReference type="Proteomes" id="UP000526501">
    <property type="component" value="Unassembled WGS sequence"/>
</dbReference>
<dbReference type="EMBL" id="JACHVC010000013">
    <property type="protein sequence ID" value="MBC2607475.1"/>
    <property type="molecule type" value="Genomic_DNA"/>
</dbReference>
<organism evidence="2 3">
    <name type="scientific">Pelagicoccus albus</name>
    <dbReference type="NCBI Taxonomy" id="415222"/>
    <lineage>
        <taxon>Bacteria</taxon>
        <taxon>Pseudomonadati</taxon>
        <taxon>Verrucomicrobiota</taxon>
        <taxon>Opitutia</taxon>
        <taxon>Puniceicoccales</taxon>
        <taxon>Pelagicoccaceae</taxon>
        <taxon>Pelagicoccus</taxon>
    </lineage>
</organism>
<dbReference type="GO" id="GO:0003700">
    <property type="term" value="F:DNA-binding transcription factor activity"/>
    <property type="evidence" value="ECO:0007669"/>
    <property type="project" value="InterPro"/>
</dbReference>
<dbReference type="PROSITE" id="PS50995">
    <property type="entry name" value="HTH_MARR_2"/>
    <property type="match status" value="1"/>
</dbReference>
<dbReference type="AlphaFoldDB" id="A0A7X1E956"/>
<evidence type="ECO:0000259" key="1">
    <source>
        <dbReference type="PROSITE" id="PS50995"/>
    </source>
</evidence>
<dbReference type="InterPro" id="IPR000835">
    <property type="entry name" value="HTH_MarR-typ"/>
</dbReference>
<dbReference type="RefSeq" id="WP_185661362.1">
    <property type="nucleotide sequence ID" value="NZ_CAWPOO010000013.1"/>
</dbReference>
<name>A0A7X1E956_9BACT</name>
<reference evidence="2 3" key="1">
    <citation type="submission" date="2020-07" db="EMBL/GenBank/DDBJ databases">
        <authorList>
            <person name="Feng X."/>
        </authorList>
    </citation>
    <scope>NUCLEOTIDE SEQUENCE [LARGE SCALE GENOMIC DNA]</scope>
    <source>
        <strain evidence="2 3">JCM23202</strain>
    </source>
</reference>
<evidence type="ECO:0000313" key="2">
    <source>
        <dbReference type="EMBL" id="MBC2607475.1"/>
    </source>
</evidence>
<dbReference type="Gene3D" id="1.10.10.10">
    <property type="entry name" value="Winged helix-like DNA-binding domain superfamily/Winged helix DNA-binding domain"/>
    <property type="match status" value="1"/>
</dbReference>
<feature type="domain" description="HTH marR-type" evidence="1">
    <location>
        <begin position="7"/>
        <end position="141"/>
    </location>
</feature>
<dbReference type="InterPro" id="IPR036390">
    <property type="entry name" value="WH_DNA-bd_sf"/>
</dbReference>
<proteinExistence type="predicted"/>
<evidence type="ECO:0000313" key="3">
    <source>
        <dbReference type="Proteomes" id="UP000526501"/>
    </source>
</evidence>
<sequence length="144" mass="16542">MEPSKESLALIDLISETHAKMRRIAEDRWVQEGNEEVSHSEMHLLAKSRYQNLSIAEASRILGISRQAAHKTSLKLRERGYLDLKNPAGNRRDKHIVLTAKGRGFCKRYDRIKRAVEDCIRQRIGDENVQTLRSLLEDLHGAQV</sequence>
<accession>A0A7X1E956</accession>
<comment type="caution">
    <text evidence="2">The sequence shown here is derived from an EMBL/GenBank/DDBJ whole genome shotgun (WGS) entry which is preliminary data.</text>
</comment>
<dbReference type="SUPFAM" id="SSF46785">
    <property type="entry name" value="Winged helix' DNA-binding domain"/>
    <property type="match status" value="1"/>
</dbReference>
<protein>
    <submittedName>
        <fullName evidence="2">MarR family transcriptional regulator</fullName>
    </submittedName>
</protein>
<keyword evidence="3" id="KW-1185">Reference proteome</keyword>
<dbReference type="InterPro" id="IPR036388">
    <property type="entry name" value="WH-like_DNA-bd_sf"/>
</dbReference>
<gene>
    <name evidence="2" type="ORF">H5P27_15590</name>
</gene>